<dbReference type="EMBL" id="BRYA01001450">
    <property type="protein sequence ID" value="GMI43251.1"/>
    <property type="molecule type" value="Genomic_DNA"/>
</dbReference>
<reference evidence="2" key="1">
    <citation type="journal article" date="2023" name="Commun. Biol.">
        <title>Genome analysis of Parmales, the sister group of diatoms, reveals the evolutionary specialization of diatoms from phago-mixotrophs to photoautotrophs.</title>
        <authorList>
            <person name="Ban H."/>
            <person name="Sato S."/>
            <person name="Yoshikawa S."/>
            <person name="Yamada K."/>
            <person name="Nakamura Y."/>
            <person name="Ichinomiya M."/>
            <person name="Sato N."/>
            <person name="Blanc-Mathieu R."/>
            <person name="Endo H."/>
            <person name="Kuwata A."/>
            <person name="Ogata H."/>
        </authorList>
    </citation>
    <scope>NUCLEOTIDE SEQUENCE [LARGE SCALE GENOMIC DNA]</scope>
</reference>
<proteinExistence type="predicted"/>
<comment type="caution">
    <text evidence="1">The sequence shown here is derived from an EMBL/GenBank/DDBJ whole genome shotgun (WGS) entry which is preliminary data.</text>
</comment>
<accession>A0A9W7LA03</accession>
<keyword evidence="2" id="KW-1185">Reference proteome</keyword>
<dbReference type="AlphaFoldDB" id="A0A9W7LA03"/>
<evidence type="ECO:0000313" key="1">
    <source>
        <dbReference type="EMBL" id="GMI43251.1"/>
    </source>
</evidence>
<dbReference type="Proteomes" id="UP001165065">
    <property type="component" value="Unassembled WGS sequence"/>
</dbReference>
<gene>
    <name evidence="1" type="ORF">TrCOL_g9783</name>
</gene>
<organism evidence="1 2">
    <name type="scientific">Triparma columacea</name>
    <dbReference type="NCBI Taxonomy" id="722753"/>
    <lineage>
        <taxon>Eukaryota</taxon>
        <taxon>Sar</taxon>
        <taxon>Stramenopiles</taxon>
        <taxon>Ochrophyta</taxon>
        <taxon>Bolidophyceae</taxon>
        <taxon>Parmales</taxon>
        <taxon>Triparmaceae</taxon>
        <taxon>Triparma</taxon>
    </lineage>
</organism>
<evidence type="ECO:0000313" key="2">
    <source>
        <dbReference type="Proteomes" id="UP001165065"/>
    </source>
</evidence>
<name>A0A9W7LA03_9STRA</name>
<sequence>MKQAGNGRASKDVFKNATFCPLTNITTHRGTTGKSLKTFTFITYQQNVLLEDFQTGGGRIVGLVGEYGGKVEKVDVKVIFECKDIGGWEDDVGEDVGEDVGGGDVGTHRSKTEFKLTGERDGVLYGTMELPFECGLLDLPDGWRERGVKEVERREGIRRRIKEEVERVKKGEEEKKIKKKGRCPKCEKCKECKKCGK</sequence>
<protein>
    <submittedName>
        <fullName evidence="1">Uncharacterized protein</fullName>
    </submittedName>
</protein>